<evidence type="ECO:0000256" key="9">
    <source>
        <dbReference type="RuleBase" id="RU000488"/>
    </source>
</evidence>
<dbReference type="Pfam" id="PF00153">
    <property type="entry name" value="Mito_carr"/>
    <property type="match status" value="3"/>
</dbReference>
<evidence type="ECO:0000256" key="1">
    <source>
        <dbReference type="ARBA" id="ARBA00004141"/>
    </source>
</evidence>
<feature type="repeat" description="Solcar" evidence="8">
    <location>
        <begin position="166"/>
        <end position="246"/>
    </location>
</feature>
<keyword evidence="7 8" id="KW-0472">Membrane</keyword>
<evidence type="ECO:0000256" key="5">
    <source>
        <dbReference type="ARBA" id="ARBA00022737"/>
    </source>
</evidence>
<evidence type="ECO:0000256" key="3">
    <source>
        <dbReference type="ARBA" id="ARBA00022448"/>
    </source>
</evidence>
<evidence type="ECO:0000256" key="4">
    <source>
        <dbReference type="ARBA" id="ARBA00022692"/>
    </source>
</evidence>
<accession>A0ABQ9FNA2</accession>
<comment type="subcellular location">
    <subcellularLocation>
        <location evidence="1">Membrane</location>
        <topology evidence="1">Multi-pass membrane protein</topology>
    </subcellularLocation>
</comment>
<organism evidence="10 11">
    <name type="scientific">Tegillarca granosa</name>
    <name type="common">Malaysian cockle</name>
    <name type="synonym">Anadara granosa</name>
    <dbReference type="NCBI Taxonomy" id="220873"/>
    <lineage>
        <taxon>Eukaryota</taxon>
        <taxon>Metazoa</taxon>
        <taxon>Spiralia</taxon>
        <taxon>Lophotrochozoa</taxon>
        <taxon>Mollusca</taxon>
        <taxon>Bivalvia</taxon>
        <taxon>Autobranchia</taxon>
        <taxon>Pteriomorphia</taxon>
        <taxon>Arcoida</taxon>
        <taxon>Arcoidea</taxon>
        <taxon>Arcidae</taxon>
        <taxon>Tegillarca</taxon>
    </lineage>
</organism>
<keyword evidence="4 8" id="KW-0812">Transmembrane</keyword>
<sequence>MSESDAVAFKKIDKTKRIGRWYFGGLASAGAACCTHPLDLLKVHLQTQQMEKVRIGTLVSRILKSDGIMGLYNGLSASLGRQLTYSLARFAIYETIKKELTKDGKFMPFYQKVLSASIAGFTGGIVGTPCDLVNVSYKHVFDGLYQVVRYEGVPKLFSGASMASSRAVLVTVGQGAIATYLTQPVDVMKTRVMNAKPGQYSSLMACALDIAKNGPMGFFKGFSPAFVRLAPQTILTFIFFEQIRMNFGDDPK</sequence>
<dbReference type="SUPFAM" id="SSF103506">
    <property type="entry name" value="Mitochondrial carrier"/>
    <property type="match status" value="1"/>
</dbReference>
<comment type="similarity">
    <text evidence="2 9">Belongs to the mitochondrial carrier (TC 2.A.29) family.</text>
</comment>
<keyword evidence="5" id="KW-0677">Repeat</keyword>
<proteinExistence type="inferred from homology"/>
<comment type="caution">
    <text evidence="10">The sequence shown here is derived from an EMBL/GenBank/DDBJ whole genome shotgun (WGS) entry which is preliminary data.</text>
</comment>
<dbReference type="PROSITE" id="PS50920">
    <property type="entry name" value="SOLCAR"/>
    <property type="match status" value="2"/>
</dbReference>
<reference evidence="10 11" key="1">
    <citation type="submission" date="2022-12" db="EMBL/GenBank/DDBJ databases">
        <title>Chromosome-level genome of Tegillarca granosa.</title>
        <authorList>
            <person name="Kim J."/>
        </authorList>
    </citation>
    <scope>NUCLEOTIDE SEQUENCE [LARGE SCALE GENOMIC DNA]</scope>
    <source>
        <strain evidence="10">Teg-2019</strain>
        <tissue evidence="10">Adductor muscle</tissue>
    </source>
</reference>
<dbReference type="Gene3D" id="1.50.40.10">
    <property type="entry name" value="Mitochondrial carrier domain"/>
    <property type="match status" value="1"/>
</dbReference>
<keyword evidence="11" id="KW-1185">Reference proteome</keyword>
<protein>
    <recommendedName>
        <fullName evidence="12">Mitochondrial dicarboxylate carrier</fullName>
    </recommendedName>
</protein>
<gene>
    <name evidence="10" type="ORF">KUTeg_003819</name>
</gene>
<evidence type="ECO:0000313" key="10">
    <source>
        <dbReference type="EMBL" id="KAJ8318728.1"/>
    </source>
</evidence>
<evidence type="ECO:0000313" key="11">
    <source>
        <dbReference type="Proteomes" id="UP001217089"/>
    </source>
</evidence>
<dbReference type="PANTHER" id="PTHR45618">
    <property type="entry name" value="MITOCHONDRIAL DICARBOXYLATE CARRIER-RELATED"/>
    <property type="match status" value="1"/>
</dbReference>
<keyword evidence="6" id="KW-1133">Transmembrane helix</keyword>
<evidence type="ECO:0000256" key="6">
    <source>
        <dbReference type="ARBA" id="ARBA00022989"/>
    </source>
</evidence>
<evidence type="ECO:0000256" key="7">
    <source>
        <dbReference type="ARBA" id="ARBA00023136"/>
    </source>
</evidence>
<feature type="repeat" description="Solcar" evidence="8">
    <location>
        <begin position="19"/>
        <end position="99"/>
    </location>
</feature>
<dbReference type="EMBL" id="JARBDR010000214">
    <property type="protein sequence ID" value="KAJ8318728.1"/>
    <property type="molecule type" value="Genomic_DNA"/>
</dbReference>
<evidence type="ECO:0000256" key="8">
    <source>
        <dbReference type="PROSITE-ProRule" id="PRU00282"/>
    </source>
</evidence>
<evidence type="ECO:0008006" key="12">
    <source>
        <dbReference type="Google" id="ProtNLM"/>
    </source>
</evidence>
<keyword evidence="3 9" id="KW-0813">Transport</keyword>
<dbReference type="InterPro" id="IPR050391">
    <property type="entry name" value="Mito_Metabolite_Transporter"/>
</dbReference>
<name>A0ABQ9FNA2_TEGGR</name>
<dbReference type="InterPro" id="IPR023395">
    <property type="entry name" value="MCP_dom_sf"/>
</dbReference>
<evidence type="ECO:0000256" key="2">
    <source>
        <dbReference type="ARBA" id="ARBA00006375"/>
    </source>
</evidence>
<dbReference type="InterPro" id="IPR018108">
    <property type="entry name" value="MCP_transmembrane"/>
</dbReference>
<dbReference type="Proteomes" id="UP001217089">
    <property type="component" value="Unassembled WGS sequence"/>
</dbReference>